<feature type="domain" description="MmeI-like DNA-methyltransferase" evidence="7">
    <location>
        <begin position="261"/>
        <end position="499"/>
    </location>
</feature>
<sequence length="846" mass="94344">MQTIRIHTNFTGTQKHVEEYDLDDLLSEQKRQRLRLLWTDPQAFNPAHTIELATVAAVESLARISDVLKAKGEDPEETAHFLIRVMFTLFAEDVGLLPEATFGRLLGAAKKHPEDFPEMCRELFGAMKVGRTTMQGRIPYINGGVFEATHAPALDLKAINLLHDASKRNWSQIDPTIFGTLFELVIDPGKRWQLGAHYTPLADILDVVEPVVFRPLREEWETVRSEIQPLLHDIEKNRAASGDLFTQQAATETLTGEVVGRLSAFQQRLAGVTVMDPAMGSGNFLYVTLRLLLDLELEVRETVRAVTLDLLPAPQVSPAQLLGMEVNPYAHEIAGMVLHIGYLQWMREHGEKREVSPVLRSLPGLTHCDAVMDGEEARPWPAAEFITGNPPFLGYSPMREQLGGGYVDRLRRAYAGKVPGQSDFVCYFFEQARENVEQGRTRRVGLIATNSISMGENARVLERITQTGSIFAAWPDRAWIQSGAAVRTAIVMFDGGEEQDRALLHHEGDERDPKRRVTVRTEVNTLHADLRSGPDLRSATALRSNAGRSFIGVIPGSKHFLLTKQDAQNIRNLPNPDGRDNSAVIRPFKVGKDVNGHDAERFIIDFSGLSAEEAAAYDQPMSIVRTLVKPQKDKMNRDINRRNWWRFNEERPGMRQAIKALSRFIVTSIVSEHRFFVFLGADVVPGNKLAVIASESYLDFGILNSRPHVLWAERKGSTHGVAGDLSYTPSTCFETFPFPDPDRAQAQAIEQAARHLEAMRAHLLSKRGGHGKPLTMTGIYNRLEAYRNTGTEEITGTAALARAHDTLDAAVAAAYGWPWPLGDAEVLEQLLAENLKRAQGRPTHES</sequence>
<keyword evidence="9" id="KW-1185">Reference proteome</keyword>
<dbReference type="InterPro" id="IPR029063">
    <property type="entry name" value="SAM-dependent_MTases_sf"/>
</dbReference>
<dbReference type="InterPro" id="IPR046820">
    <property type="entry name" value="MmeI_TRD"/>
</dbReference>
<dbReference type="SUPFAM" id="SSF53335">
    <property type="entry name" value="S-adenosyl-L-methionine-dependent methyltransferases"/>
    <property type="match status" value="1"/>
</dbReference>
<keyword evidence="3 8" id="KW-0808">Transferase</keyword>
<evidence type="ECO:0000256" key="3">
    <source>
        <dbReference type="ARBA" id="ARBA00022679"/>
    </source>
</evidence>
<dbReference type="AlphaFoldDB" id="A0A3S0IGC0"/>
<dbReference type="GO" id="GO:0009007">
    <property type="term" value="F:site-specific DNA-methyltransferase (adenine-specific) activity"/>
    <property type="evidence" value="ECO:0007669"/>
    <property type="project" value="UniProtKB-EC"/>
</dbReference>
<dbReference type="InterPro" id="IPR046816">
    <property type="entry name" value="MmeI_Mtase"/>
</dbReference>
<evidence type="ECO:0000259" key="7">
    <source>
        <dbReference type="Pfam" id="PF20473"/>
    </source>
</evidence>
<dbReference type="Gene3D" id="3.40.50.150">
    <property type="entry name" value="Vaccinia Virus protein VP39"/>
    <property type="match status" value="1"/>
</dbReference>
<dbReference type="OrthoDB" id="9815272at2"/>
<accession>A0A3S0IGC0</accession>
<dbReference type="InterPro" id="IPR050953">
    <property type="entry name" value="N4_N6_ade-DNA_methylase"/>
</dbReference>
<dbReference type="Pfam" id="PF20465">
    <property type="entry name" value="MmeI_hel"/>
    <property type="match status" value="1"/>
</dbReference>
<dbReference type="Pfam" id="PF20466">
    <property type="entry name" value="MmeI_TRD"/>
    <property type="match status" value="1"/>
</dbReference>
<evidence type="ECO:0000313" key="8">
    <source>
        <dbReference type="EMBL" id="RTR21872.1"/>
    </source>
</evidence>
<gene>
    <name evidence="8" type="ORF">EJ104_12945</name>
</gene>
<evidence type="ECO:0000256" key="2">
    <source>
        <dbReference type="ARBA" id="ARBA00022603"/>
    </source>
</evidence>
<dbReference type="PANTHER" id="PTHR33841:SF1">
    <property type="entry name" value="DNA METHYLTRANSFERASE A"/>
    <property type="match status" value="1"/>
</dbReference>
<dbReference type="Pfam" id="PF20473">
    <property type="entry name" value="MmeI_Mtase"/>
    <property type="match status" value="1"/>
</dbReference>
<reference evidence="8 9" key="1">
    <citation type="submission" date="2018-12" db="EMBL/GenBank/DDBJ databases">
        <title>Deinococcus radiophilus ATCC 27603 genome sequencing and assembly.</title>
        <authorList>
            <person name="Maclea K.S."/>
            <person name="Maynard C.R."/>
        </authorList>
    </citation>
    <scope>NUCLEOTIDE SEQUENCE [LARGE SCALE GENOMIC DNA]</scope>
    <source>
        <strain evidence="8 9">ATCC 27603</strain>
    </source>
</reference>
<comment type="catalytic activity">
    <reaction evidence="4">
        <text>a 2'-deoxyadenosine in DNA + S-adenosyl-L-methionine = an N(6)-methyl-2'-deoxyadenosine in DNA + S-adenosyl-L-homocysteine + H(+)</text>
        <dbReference type="Rhea" id="RHEA:15197"/>
        <dbReference type="Rhea" id="RHEA-COMP:12418"/>
        <dbReference type="Rhea" id="RHEA-COMP:12419"/>
        <dbReference type="ChEBI" id="CHEBI:15378"/>
        <dbReference type="ChEBI" id="CHEBI:57856"/>
        <dbReference type="ChEBI" id="CHEBI:59789"/>
        <dbReference type="ChEBI" id="CHEBI:90615"/>
        <dbReference type="ChEBI" id="CHEBI:90616"/>
        <dbReference type="EC" id="2.1.1.72"/>
    </reaction>
</comment>
<dbReference type="EC" id="2.1.1.72" evidence="1"/>
<dbReference type="InterPro" id="IPR046819">
    <property type="entry name" value="MmeI_hel"/>
</dbReference>
<evidence type="ECO:0000313" key="9">
    <source>
        <dbReference type="Proteomes" id="UP000277766"/>
    </source>
</evidence>
<keyword evidence="2 8" id="KW-0489">Methyltransferase</keyword>
<evidence type="ECO:0000259" key="6">
    <source>
        <dbReference type="Pfam" id="PF20466"/>
    </source>
</evidence>
<organism evidence="8 9">
    <name type="scientific">Deinococcus radiophilus</name>
    <dbReference type="NCBI Taxonomy" id="32062"/>
    <lineage>
        <taxon>Bacteria</taxon>
        <taxon>Thermotogati</taxon>
        <taxon>Deinococcota</taxon>
        <taxon>Deinococci</taxon>
        <taxon>Deinococcales</taxon>
        <taxon>Deinococcaceae</taxon>
        <taxon>Deinococcus</taxon>
    </lineage>
</organism>
<evidence type="ECO:0000259" key="5">
    <source>
        <dbReference type="Pfam" id="PF20465"/>
    </source>
</evidence>
<proteinExistence type="predicted"/>
<evidence type="ECO:0000256" key="1">
    <source>
        <dbReference type="ARBA" id="ARBA00011900"/>
    </source>
</evidence>
<dbReference type="Proteomes" id="UP000277766">
    <property type="component" value="Unassembled WGS sequence"/>
</dbReference>
<evidence type="ECO:0000256" key="4">
    <source>
        <dbReference type="ARBA" id="ARBA00047942"/>
    </source>
</evidence>
<comment type="caution">
    <text evidence="8">The sequence shown here is derived from an EMBL/GenBank/DDBJ whole genome shotgun (WGS) entry which is preliminary data.</text>
</comment>
<feature type="domain" description="MmeI-like helicase spacer" evidence="5">
    <location>
        <begin position="77"/>
        <end position="146"/>
    </location>
</feature>
<name>A0A3S0IGC0_9DEIO</name>
<protein>
    <recommendedName>
        <fullName evidence="1">site-specific DNA-methyltransferase (adenine-specific)</fullName>
        <ecNumber evidence="1">2.1.1.72</ecNumber>
    </recommendedName>
</protein>
<dbReference type="RefSeq" id="WP_126353452.1">
    <property type="nucleotide sequence ID" value="NZ_CP086384.1"/>
</dbReference>
<dbReference type="EMBL" id="RXPE01000047">
    <property type="protein sequence ID" value="RTR21872.1"/>
    <property type="molecule type" value="Genomic_DNA"/>
</dbReference>
<dbReference type="GO" id="GO:0032259">
    <property type="term" value="P:methylation"/>
    <property type="evidence" value="ECO:0007669"/>
    <property type="project" value="UniProtKB-KW"/>
</dbReference>
<feature type="domain" description="MmeI-like target recognition" evidence="6">
    <location>
        <begin position="558"/>
        <end position="740"/>
    </location>
</feature>
<dbReference type="PANTHER" id="PTHR33841">
    <property type="entry name" value="DNA METHYLTRANSFERASE YEEA-RELATED"/>
    <property type="match status" value="1"/>
</dbReference>